<proteinExistence type="predicted"/>
<evidence type="ECO:0000313" key="2">
    <source>
        <dbReference type="EMBL" id="KAJ8350156.1"/>
    </source>
</evidence>
<protein>
    <submittedName>
        <fullName evidence="2">Uncharacterized protein</fullName>
    </submittedName>
</protein>
<dbReference type="Proteomes" id="UP001152622">
    <property type="component" value="Chromosome 9"/>
</dbReference>
<dbReference type="AlphaFoldDB" id="A0A9Q1F3E7"/>
<accession>A0A9Q1F3E7</accession>
<keyword evidence="3" id="KW-1185">Reference proteome</keyword>
<organism evidence="2 3">
    <name type="scientific">Synaphobranchus kaupii</name>
    <name type="common">Kaup's arrowtooth eel</name>
    <dbReference type="NCBI Taxonomy" id="118154"/>
    <lineage>
        <taxon>Eukaryota</taxon>
        <taxon>Metazoa</taxon>
        <taxon>Chordata</taxon>
        <taxon>Craniata</taxon>
        <taxon>Vertebrata</taxon>
        <taxon>Euteleostomi</taxon>
        <taxon>Actinopterygii</taxon>
        <taxon>Neopterygii</taxon>
        <taxon>Teleostei</taxon>
        <taxon>Anguilliformes</taxon>
        <taxon>Synaphobranchidae</taxon>
        <taxon>Synaphobranchus</taxon>
    </lineage>
</organism>
<dbReference type="EMBL" id="JAINUF010000009">
    <property type="protein sequence ID" value="KAJ8350156.1"/>
    <property type="molecule type" value="Genomic_DNA"/>
</dbReference>
<feature type="region of interest" description="Disordered" evidence="1">
    <location>
        <begin position="1"/>
        <end position="28"/>
    </location>
</feature>
<comment type="caution">
    <text evidence="2">The sequence shown here is derived from an EMBL/GenBank/DDBJ whole genome shotgun (WGS) entry which is preliminary data.</text>
</comment>
<name>A0A9Q1F3E7_SYNKA</name>
<evidence type="ECO:0000256" key="1">
    <source>
        <dbReference type="SAM" id="MobiDB-lite"/>
    </source>
</evidence>
<feature type="region of interest" description="Disordered" evidence="1">
    <location>
        <begin position="77"/>
        <end position="96"/>
    </location>
</feature>
<feature type="compositionally biased region" description="Basic residues" evidence="1">
    <location>
        <begin position="77"/>
        <end position="89"/>
    </location>
</feature>
<sequence>MSRRPRSPRPERRSARGGAQRRLAPHYSFRPVPLSEAAATRTERWVRREINHVPIITAAITLSNRRGPVSCRALTKARRQQPARGRKRTVGWIPLHPGDLSQSTASQCERLCSRMNLQSQLARHTLSDLSPQHTEADRLRTRRRRRGAFNTVTASVINIPLLKRESVPSLLKGGRKEAFHPASFGYLLMVSCVPQPARFQEELLSESSVKSQQAACLSYPAGCASAAAPSAHSDRDGGFTAGGLHMSPGCFTSKPLHL</sequence>
<gene>
    <name evidence="2" type="ORF">SKAU_G00252860</name>
</gene>
<evidence type="ECO:0000313" key="3">
    <source>
        <dbReference type="Proteomes" id="UP001152622"/>
    </source>
</evidence>
<reference evidence="2" key="1">
    <citation type="journal article" date="2023" name="Science">
        <title>Genome structures resolve the early diversification of teleost fishes.</title>
        <authorList>
            <person name="Parey E."/>
            <person name="Louis A."/>
            <person name="Montfort J."/>
            <person name="Bouchez O."/>
            <person name="Roques C."/>
            <person name="Iampietro C."/>
            <person name="Lluch J."/>
            <person name="Castinel A."/>
            <person name="Donnadieu C."/>
            <person name="Desvignes T."/>
            <person name="Floi Bucao C."/>
            <person name="Jouanno E."/>
            <person name="Wen M."/>
            <person name="Mejri S."/>
            <person name="Dirks R."/>
            <person name="Jansen H."/>
            <person name="Henkel C."/>
            <person name="Chen W.J."/>
            <person name="Zahm M."/>
            <person name="Cabau C."/>
            <person name="Klopp C."/>
            <person name="Thompson A.W."/>
            <person name="Robinson-Rechavi M."/>
            <person name="Braasch I."/>
            <person name="Lecointre G."/>
            <person name="Bobe J."/>
            <person name="Postlethwait J.H."/>
            <person name="Berthelot C."/>
            <person name="Roest Crollius H."/>
            <person name="Guiguen Y."/>
        </authorList>
    </citation>
    <scope>NUCLEOTIDE SEQUENCE</scope>
    <source>
        <strain evidence="2">WJC10195</strain>
    </source>
</reference>